<keyword evidence="1" id="KW-1133">Transmembrane helix</keyword>
<evidence type="ECO:0000313" key="3">
    <source>
        <dbReference type="Proteomes" id="UP000251561"/>
    </source>
</evidence>
<keyword evidence="3" id="KW-1185">Reference proteome</keyword>
<name>A0A344LTQ3_9FLAO</name>
<keyword evidence="1" id="KW-0812">Transmembrane</keyword>
<keyword evidence="1" id="KW-0472">Membrane</keyword>
<reference evidence="2 3" key="1">
    <citation type="submission" date="2018-06" db="EMBL/GenBank/DDBJ databases">
        <title>Genome sequencing of Flavobacterium.</title>
        <authorList>
            <person name="Baek M.-G."/>
            <person name="Yi H."/>
        </authorList>
    </citation>
    <scope>NUCLEOTIDE SEQUENCE [LARGE SCALE GENOMIC DNA]</scope>
    <source>
        <strain evidence="2 3">HYN0086</strain>
    </source>
</reference>
<evidence type="ECO:0000256" key="1">
    <source>
        <dbReference type="SAM" id="Phobius"/>
    </source>
</evidence>
<protein>
    <submittedName>
        <fullName evidence="2">Uncharacterized protein</fullName>
    </submittedName>
</protein>
<gene>
    <name evidence="2" type="ORF">HYN86_12100</name>
</gene>
<dbReference type="RefSeq" id="WP_113678260.1">
    <property type="nucleotide sequence ID" value="NZ_CP030261.1"/>
</dbReference>
<proteinExistence type="predicted"/>
<organism evidence="2 3">
    <name type="scientific">Flavobacterium fluviale</name>
    <dbReference type="NCBI Taxonomy" id="2249356"/>
    <lineage>
        <taxon>Bacteria</taxon>
        <taxon>Pseudomonadati</taxon>
        <taxon>Bacteroidota</taxon>
        <taxon>Flavobacteriia</taxon>
        <taxon>Flavobacteriales</taxon>
        <taxon>Flavobacteriaceae</taxon>
        <taxon>Flavobacterium</taxon>
    </lineage>
</organism>
<dbReference type="KEGG" id="ffl:HYN86_12100"/>
<accession>A0A344LTQ3</accession>
<dbReference type="Proteomes" id="UP000251561">
    <property type="component" value="Chromosome"/>
</dbReference>
<feature type="transmembrane region" description="Helical" evidence="1">
    <location>
        <begin position="88"/>
        <end position="106"/>
    </location>
</feature>
<sequence>MKILPTSNYNFKILGEPTESLERLKRRTQISENLISKMTDKSFIGTINNNKFRIISSEIGKGSFCVLNGEITNKHGIVNVEINKPFQILLCILLCLPAVGLIAQFLTQEANLFLLFTAVAIMQVLMIRFIFIELAFRRLSKTSLNRLSDVLDIESLQKKNK</sequence>
<dbReference type="OrthoDB" id="1431520at2"/>
<feature type="transmembrane region" description="Helical" evidence="1">
    <location>
        <begin position="112"/>
        <end position="136"/>
    </location>
</feature>
<evidence type="ECO:0000313" key="2">
    <source>
        <dbReference type="EMBL" id="AXB57295.1"/>
    </source>
</evidence>
<dbReference type="EMBL" id="CP030261">
    <property type="protein sequence ID" value="AXB57295.1"/>
    <property type="molecule type" value="Genomic_DNA"/>
</dbReference>
<dbReference type="AlphaFoldDB" id="A0A344LTQ3"/>